<keyword evidence="7 9" id="KW-1133">Transmembrane helix</keyword>
<dbReference type="Pfam" id="PF00873">
    <property type="entry name" value="ACR_tran"/>
    <property type="match status" value="1"/>
</dbReference>
<evidence type="ECO:0000256" key="8">
    <source>
        <dbReference type="ARBA" id="ARBA00023136"/>
    </source>
</evidence>
<feature type="transmembrane region" description="Helical" evidence="9">
    <location>
        <begin position="539"/>
        <end position="556"/>
    </location>
</feature>
<dbReference type="NCBIfam" id="TIGR00915">
    <property type="entry name" value="2A0602"/>
    <property type="match status" value="1"/>
</dbReference>
<dbReference type="PANTHER" id="PTHR32063">
    <property type="match status" value="1"/>
</dbReference>
<evidence type="ECO:0000256" key="3">
    <source>
        <dbReference type="ARBA" id="ARBA00022448"/>
    </source>
</evidence>
<keyword evidence="3" id="KW-0813">Transport</keyword>
<dbReference type="PRINTS" id="PR00702">
    <property type="entry name" value="ACRIFLAVINRP"/>
</dbReference>
<dbReference type="RefSeq" id="WP_345028373.1">
    <property type="nucleotide sequence ID" value="NZ_BAABEY010000020.1"/>
</dbReference>
<comment type="similarity">
    <text evidence="2">Belongs to the resistance-nodulation-cell division (RND) (TC 2.A.6) family.</text>
</comment>
<dbReference type="SUPFAM" id="SSF82714">
    <property type="entry name" value="Multidrug efflux transporter AcrB TolC docking domain, DN and DC subdomains"/>
    <property type="match status" value="2"/>
</dbReference>
<evidence type="ECO:0000256" key="1">
    <source>
        <dbReference type="ARBA" id="ARBA00004429"/>
    </source>
</evidence>
<accession>A0ABP8LXX2</accession>
<dbReference type="SUPFAM" id="SSF82693">
    <property type="entry name" value="Multidrug efflux transporter AcrB pore domain, PN1, PN2, PC1 and PC2 subdomains"/>
    <property type="match status" value="4"/>
</dbReference>
<evidence type="ECO:0000256" key="5">
    <source>
        <dbReference type="ARBA" id="ARBA00022519"/>
    </source>
</evidence>
<keyword evidence="11" id="KW-1185">Reference proteome</keyword>
<feature type="transmembrane region" description="Helical" evidence="9">
    <location>
        <begin position="869"/>
        <end position="887"/>
    </location>
</feature>
<dbReference type="InterPro" id="IPR004764">
    <property type="entry name" value="MdtF-like"/>
</dbReference>
<keyword evidence="4" id="KW-1003">Cell membrane</keyword>
<dbReference type="InterPro" id="IPR001036">
    <property type="entry name" value="Acrflvin-R"/>
</dbReference>
<keyword evidence="5" id="KW-0997">Cell inner membrane</keyword>
<dbReference type="PANTHER" id="PTHR32063:SF9">
    <property type="entry name" value="SIMILAR TO MULTIDRUG RESISTANCE PROTEIN MEXB"/>
    <property type="match status" value="1"/>
</dbReference>
<dbReference type="Proteomes" id="UP001501508">
    <property type="component" value="Unassembled WGS sequence"/>
</dbReference>
<keyword evidence="8 9" id="KW-0472">Membrane</keyword>
<name>A0ABP8LXX2_9BACT</name>
<evidence type="ECO:0000256" key="2">
    <source>
        <dbReference type="ARBA" id="ARBA00010942"/>
    </source>
</evidence>
<evidence type="ECO:0000256" key="6">
    <source>
        <dbReference type="ARBA" id="ARBA00022692"/>
    </source>
</evidence>
<dbReference type="Gene3D" id="3.30.70.1440">
    <property type="entry name" value="Multidrug efflux transporter AcrB pore domain"/>
    <property type="match status" value="1"/>
</dbReference>
<gene>
    <name evidence="10" type="ORF">GCM10023091_19290</name>
</gene>
<dbReference type="Gene3D" id="3.30.70.1430">
    <property type="entry name" value="Multidrug efflux transporter AcrB pore domain"/>
    <property type="match status" value="2"/>
</dbReference>
<evidence type="ECO:0000313" key="11">
    <source>
        <dbReference type="Proteomes" id="UP001501508"/>
    </source>
</evidence>
<dbReference type="Gene3D" id="1.20.1640.10">
    <property type="entry name" value="Multidrug efflux transporter AcrB transmembrane domain"/>
    <property type="match status" value="2"/>
</dbReference>
<dbReference type="InterPro" id="IPR027463">
    <property type="entry name" value="AcrB_DN_DC_subdom"/>
</dbReference>
<proteinExistence type="inferred from homology"/>
<evidence type="ECO:0000256" key="9">
    <source>
        <dbReference type="SAM" id="Phobius"/>
    </source>
</evidence>
<sequence>MLQNIIHRPVLATVISIVLVLLGLISLTQLPVMQFPDIAPPTVFVAGTYPGGNSESVTRSVITPLEEAINGVEKMQYIKSTAGSDGSFSIQVIFNQGTDPDQAAVNVQNRVAQVNSQIPAEVTRAGITTTKQQNSNIMFFNVLSEDSTKFDELFLQNYAKINLTPALKRIPGIGNVQVFGVKDYAMRIWLNPQKMTVNSLVPQDIETAISNSSLEASPGKLGEESEAPLQYIIKYKGKLNRPEDFEQIILKAKPDGSMLRLRDVARIEFGSAFYDSNNKEDGNPAVTLAIQQVSGSNANEIEIAVRKQLDESAKTFPKGVKIDIIQSVKERLDQSINQVKATLIEAFILVFIVVFLFLQDWRSTLIPAIAVPVAIIGTFFFLNVIGFSINVLTLFALVLAIGIVVDDAIVVVEAVHSKMEKEHLGAKEATVSAMQEITGAILSITLVMSAVFLPVGFMSGPAGIFYKQFAFTLASAILISAVNALTLSPALCALLLKPHHEGAEKQTFARRFSTAFNTGFESFTSKYVKSIQFLIARKWLGLGLLAVVTFFAVFLMNRAPKDFVPNEDDRFLVYALSLSPGNNLKFTTVALHRIDAALKKMPEVESVTSISGFNLLSNSAGPSYGVGFIRLKAINDRGDIKDMDKIIEAMTGRLQSVKEGDLTLFRFPPVEGFGSVNGAELVLQDKTGGSLDAFNAKAQDIIAALNQNPAVGAAFTTFRSDFPQLEVVVDEDKAFQLGTTPREVMTTLQLFYGGAQSGDFVRFGKFYRVNVKAEGQYRMDEASLNQVFVKNSNGEMIPVGNLVKLRKVYGPEVINRYNLFSSITVNILSKDGFSNGQVMHATEQILSEKLPAGFGYEWSGLSREEKESGGQMVLIFGMCVIFTYFLLAGQYESYLLPLAVIFSIPTGLLGVYLAIGAAGITNNIYVQIGLIMLIGLLAKNAILIVEFALKARKSGMDIVEAAVEGARQRFRPILMTSLAFIAGLVPLMFATGASAAGNRSISTSAAGGMFTGVVLGLLVVPLLFVVFQTIQEKFSSKPTPVAPAKA</sequence>
<comment type="subcellular location">
    <subcellularLocation>
        <location evidence="1">Cell inner membrane</location>
        <topology evidence="1">Multi-pass membrane protein</topology>
    </subcellularLocation>
</comment>
<protein>
    <submittedName>
        <fullName evidence="10">Efflux RND transporter permease subunit</fullName>
    </submittedName>
</protein>
<reference evidence="11" key="1">
    <citation type="journal article" date="2019" name="Int. J. Syst. Evol. Microbiol.">
        <title>The Global Catalogue of Microorganisms (GCM) 10K type strain sequencing project: providing services to taxonomists for standard genome sequencing and annotation.</title>
        <authorList>
            <consortium name="The Broad Institute Genomics Platform"/>
            <consortium name="The Broad Institute Genome Sequencing Center for Infectious Disease"/>
            <person name="Wu L."/>
            <person name="Ma J."/>
        </authorList>
    </citation>
    <scope>NUCLEOTIDE SEQUENCE [LARGE SCALE GENOMIC DNA]</scope>
    <source>
        <strain evidence="11">JCM 31920</strain>
    </source>
</reference>
<evidence type="ECO:0000313" key="10">
    <source>
        <dbReference type="EMBL" id="GAA4438565.1"/>
    </source>
</evidence>
<feature type="transmembrane region" description="Helical" evidence="9">
    <location>
        <begin position="894"/>
        <end position="918"/>
    </location>
</feature>
<feature type="transmembrane region" description="Helical" evidence="9">
    <location>
        <begin position="391"/>
        <end position="416"/>
    </location>
</feature>
<feature type="transmembrane region" description="Helical" evidence="9">
    <location>
        <begin position="970"/>
        <end position="993"/>
    </location>
</feature>
<feature type="transmembrane region" description="Helical" evidence="9">
    <location>
        <begin position="341"/>
        <end position="358"/>
    </location>
</feature>
<feature type="transmembrane region" description="Helical" evidence="9">
    <location>
        <begin position="365"/>
        <end position="385"/>
    </location>
</feature>
<feature type="transmembrane region" description="Helical" evidence="9">
    <location>
        <begin position="924"/>
        <end position="949"/>
    </location>
</feature>
<feature type="transmembrane region" description="Helical" evidence="9">
    <location>
        <begin position="437"/>
        <end position="457"/>
    </location>
</feature>
<feature type="transmembrane region" description="Helical" evidence="9">
    <location>
        <begin position="469"/>
        <end position="496"/>
    </location>
</feature>
<evidence type="ECO:0000256" key="4">
    <source>
        <dbReference type="ARBA" id="ARBA00022475"/>
    </source>
</evidence>
<comment type="caution">
    <text evidence="10">The sequence shown here is derived from an EMBL/GenBank/DDBJ whole genome shotgun (WGS) entry which is preliminary data.</text>
</comment>
<organism evidence="10 11">
    <name type="scientific">Ravibacter arvi</name>
    <dbReference type="NCBI Taxonomy" id="2051041"/>
    <lineage>
        <taxon>Bacteria</taxon>
        <taxon>Pseudomonadati</taxon>
        <taxon>Bacteroidota</taxon>
        <taxon>Cytophagia</taxon>
        <taxon>Cytophagales</taxon>
        <taxon>Spirosomataceae</taxon>
        <taxon>Ravibacter</taxon>
    </lineage>
</organism>
<dbReference type="EMBL" id="BAABEY010000020">
    <property type="protein sequence ID" value="GAA4438565.1"/>
    <property type="molecule type" value="Genomic_DNA"/>
</dbReference>
<dbReference type="Gene3D" id="3.30.70.1320">
    <property type="entry name" value="Multidrug efflux transporter AcrB pore domain like"/>
    <property type="match status" value="1"/>
</dbReference>
<evidence type="ECO:0000256" key="7">
    <source>
        <dbReference type="ARBA" id="ARBA00022989"/>
    </source>
</evidence>
<dbReference type="SUPFAM" id="SSF82866">
    <property type="entry name" value="Multidrug efflux transporter AcrB transmembrane domain"/>
    <property type="match status" value="2"/>
</dbReference>
<dbReference type="Gene3D" id="3.30.2090.10">
    <property type="entry name" value="Multidrug efflux transporter AcrB TolC docking domain, DN and DC subdomains"/>
    <property type="match status" value="2"/>
</dbReference>
<feature type="transmembrane region" description="Helical" evidence="9">
    <location>
        <begin position="1005"/>
        <end position="1027"/>
    </location>
</feature>
<keyword evidence="6 9" id="KW-0812">Transmembrane</keyword>